<reference evidence="4 5" key="1">
    <citation type="journal article" date="2016" name="Nat. Commun.">
        <title>Thousands of microbial genomes shed light on interconnected biogeochemical processes in an aquifer system.</title>
        <authorList>
            <person name="Anantharaman K."/>
            <person name="Brown C.T."/>
            <person name="Hug L.A."/>
            <person name="Sharon I."/>
            <person name="Castelle C.J."/>
            <person name="Probst A.J."/>
            <person name="Thomas B.C."/>
            <person name="Singh A."/>
            <person name="Wilkins M.J."/>
            <person name="Karaoz U."/>
            <person name="Brodie E.L."/>
            <person name="Williams K.H."/>
            <person name="Hubbard S.S."/>
            <person name="Banfield J.F."/>
        </authorList>
    </citation>
    <scope>NUCLEOTIDE SEQUENCE [LARGE SCALE GENOMIC DNA]</scope>
</reference>
<dbReference type="Pfam" id="PF01522">
    <property type="entry name" value="Polysacc_deac_1"/>
    <property type="match status" value="1"/>
</dbReference>
<keyword evidence="1" id="KW-0479">Metal-binding</keyword>
<evidence type="ECO:0000256" key="2">
    <source>
        <dbReference type="ARBA" id="ARBA00022801"/>
    </source>
</evidence>
<dbReference type="Proteomes" id="UP000178880">
    <property type="component" value="Unassembled WGS sequence"/>
</dbReference>
<name>A0A1G2CCN8_9BACT</name>
<dbReference type="PROSITE" id="PS51677">
    <property type="entry name" value="NODB"/>
    <property type="match status" value="1"/>
</dbReference>
<sequence length="240" mass="25809">MVFLVAATTAVFLNGGWASQVPAPEPRGVDDIGAEIVWGDRTEREVLFSFDGGAGAESGEAILAALKKHGVTGTFFLTGKFAEENSALVQRIAREGHGVFNHTYAHRDLTTLSDEEIKGELARTDALIQNLTGESTRPYFRAPYGARDARVLAVAAEEGYQSVYWTTDVLDWKETEGFTAAEAKARIMRNLAPGAIFLMHIGDTITGAILDEVFTEIEAEGYALTSLPGAPSIARAKTSP</sequence>
<dbReference type="Gene3D" id="3.20.20.370">
    <property type="entry name" value="Glycoside hydrolase/deacetylase"/>
    <property type="match status" value="1"/>
</dbReference>
<keyword evidence="2" id="KW-0378">Hydrolase</keyword>
<gene>
    <name evidence="4" type="ORF">A2945_04205</name>
</gene>
<proteinExistence type="predicted"/>
<evidence type="ECO:0000313" key="4">
    <source>
        <dbReference type="EMBL" id="OGY99134.1"/>
    </source>
</evidence>
<evidence type="ECO:0000313" key="5">
    <source>
        <dbReference type="Proteomes" id="UP000178880"/>
    </source>
</evidence>
<dbReference type="STRING" id="1798650.A2945_04205"/>
<dbReference type="GO" id="GO:0046872">
    <property type="term" value="F:metal ion binding"/>
    <property type="evidence" value="ECO:0007669"/>
    <property type="project" value="UniProtKB-KW"/>
</dbReference>
<dbReference type="InterPro" id="IPR011330">
    <property type="entry name" value="Glyco_hydro/deAcase_b/a-brl"/>
</dbReference>
<organism evidence="4 5">
    <name type="scientific">Candidatus Liptonbacteria bacterium RIFCSPLOWO2_01_FULL_52_25</name>
    <dbReference type="NCBI Taxonomy" id="1798650"/>
    <lineage>
        <taxon>Bacteria</taxon>
        <taxon>Candidatus Liptoniibacteriota</taxon>
    </lineage>
</organism>
<dbReference type="InterPro" id="IPR050248">
    <property type="entry name" value="Polysacc_deacetylase_ArnD"/>
</dbReference>
<dbReference type="EMBL" id="MHLA01000020">
    <property type="protein sequence ID" value="OGY99134.1"/>
    <property type="molecule type" value="Genomic_DNA"/>
</dbReference>
<dbReference type="GO" id="GO:0016020">
    <property type="term" value="C:membrane"/>
    <property type="evidence" value="ECO:0007669"/>
    <property type="project" value="TreeGrafter"/>
</dbReference>
<dbReference type="PANTHER" id="PTHR10587:SF133">
    <property type="entry name" value="CHITIN DEACETYLASE 1-RELATED"/>
    <property type="match status" value="1"/>
</dbReference>
<dbReference type="InterPro" id="IPR002509">
    <property type="entry name" value="NODB_dom"/>
</dbReference>
<evidence type="ECO:0000259" key="3">
    <source>
        <dbReference type="PROSITE" id="PS51677"/>
    </source>
</evidence>
<accession>A0A1G2CCN8</accession>
<evidence type="ECO:0000256" key="1">
    <source>
        <dbReference type="ARBA" id="ARBA00022723"/>
    </source>
</evidence>
<dbReference type="PANTHER" id="PTHR10587">
    <property type="entry name" value="GLYCOSYL TRANSFERASE-RELATED"/>
    <property type="match status" value="1"/>
</dbReference>
<dbReference type="GO" id="GO:0005975">
    <property type="term" value="P:carbohydrate metabolic process"/>
    <property type="evidence" value="ECO:0007669"/>
    <property type="project" value="InterPro"/>
</dbReference>
<dbReference type="GO" id="GO:0016810">
    <property type="term" value="F:hydrolase activity, acting on carbon-nitrogen (but not peptide) bonds"/>
    <property type="evidence" value="ECO:0007669"/>
    <property type="project" value="InterPro"/>
</dbReference>
<protein>
    <recommendedName>
        <fullName evidence="3">NodB homology domain-containing protein</fullName>
    </recommendedName>
</protein>
<dbReference type="CDD" id="cd10917">
    <property type="entry name" value="CE4_NodB_like_6s_7s"/>
    <property type="match status" value="1"/>
</dbReference>
<dbReference type="SUPFAM" id="SSF88713">
    <property type="entry name" value="Glycoside hydrolase/deacetylase"/>
    <property type="match status" value="1"/>
</dbReference>
<dbReference type="AlphaFoldDB" id="A0A1G2CCN8"/>
<feature type="domain" description="NodB homology" evidence="3">
    <location>
        <begin position="44"/>
        <end position="225"/>
    </location>
</feature>
<comment type="caution">
    <text evidence="4">The sequence shown here is derived from an EMBL/GenBank/DDBJ whole genome shotgun (WGS) entry which is preliminary data.</text>
</comment>